<keyword evidence="2 7" id="KW-0349">Heme</keyword>
<comment type="cofactor">
    <cofactor evidence="7">
        <name>heme</name>
        <dbReference type="ChEBI" id="CHEBI:30413"/>
    </cofactor>
</comment>
<dbReference type="PANTHER" id="PTHR24291:SF50">
    <property type="entry name" value="BIFUNCTIONAL ALBAFLAVENONE MONOOXYGENASE_TERPENE SYNTHASE"/>
    <property type="match status" value="1"/>
</dbReference>
<keyword evidence="6" id="KW-0503">Monooxygenase</keyword>
<reference evidence="8 9" key="1">
    <citation type="submission" date="2024-03" db="EMBL/GenBank/DDBJ databases">
        <title>The Acrasis kona genome and developmental transcriptomes reveal deep origins of eukaryotic multicellular pathways.</title>
        <authorList>
            <person name="Sheikh S."/>
            <person name="Fu C.-J."/>
            <person name="Brown M.W."/>
            <person name="Baldauf S.L."/>
        </authorList>
    </citation>
    <scope>NUCLEOTIDE SEQUENCE [LARGE SCALE GENOMIC DNA]</scope>
    <source>
        <strain evidence="8 9">ATCC MYA-3509</strain>
    </source>
</reference>
<evidence type="ECO:0000256" key="2">
    <source>
        <dbReference type="ARBA" id="ARBA00022617"/>
    </source>
</evidence>
<evidence type="ECO:0000313" key="9">
    <source>
        <dbReference type="Proteomes" id="UP001431209"/>
    </source>
</evidence>
<dbReference type="PRINTS" id="PR00463">
    <property type="entry name" value="EP450I"/>
</dbReference>
<dbReference type="EMBL" id="JAOPGA020001708">
    <property type="protein sequence ID" value="KAL0490647.1"/>
    <property type="molecule type" value="Genomic_DNA"/>
</dbReference>
<proteinExistence type="inferred from homology"/>
<gene>
    <name evidence="8" type="ORF">AKO1_003986</name>
</gene>
<dbReference type="PRINTS" id="PR00385">
    <property type="entry name" value="P450"/>
</dbReference>
<evidence type="ECO:0000256" key="4">
    <source>
        <dbReference type="ARBA" id="ARBA00023002"/>
    </source>
</evidence>
<keyword evidence="5 7" id="KW-0408">Iron</keyword>
<name>A0AAW2ZMZ7_9EUKA</name>
<dbReference type="InterPro" id="IPR002401">
    <property type="entry name" value="Cyt_P450_E_grp-I"/>
</dbReference>
<organism evidence="8 9">
    <name type="scientific">Acrasis kona</name>
    <dbReference type="NCBI Taxonomy" id="1008807"/>
    <lineage>
        <taxon>Eukaryota</taxon>
        <taxon>Discoba</taxon>
        <taxon>Heterolobosea</taxon>
        <taxon>Tetramitia</taxon>
        <taxon>Eutetramitia</taxon>
        <taxon>Acrasidae</taxon>
        <taxon>Acrasis</taxon>
    </lineage>
</organism>
<dbReference type="Proteomes" id="UP001431209">
    <property type="component" value="Unassembled WGS sequence"/>
</dbReference>
<keyword evidence="4" id="KW-0560">Oxidoreductase</keyword>
<dbReference type="GO" id="GO:0020037">
    <property type="term" value="F:heme binding"/>
    <property type="evidence" value="ECO:0007669"/>
    <property type="project" value="InterPro"/>
</dbReference>
<sequence length="484" mass="55264">MFLEFVVAFAAIVILAFVGAEIQRRRVYRVSGKGPSHPNSTGVLGMLYHLFPLPGRIESVALRHFELYKKYGREDGLYMGVLGHRILIFVADPVAYKQIFTQTKVFPKFQLGSTLFLGSENLALANGDIWKTQRHIINPAFYNINYFCPTFLDLTDKGLDAWSSMLASEPNDFLEVSPSSHITNITIDILGKTLLGVDFGAMENKTILALESYYFLFKSMDNTLSLLFPFLYKVPTQYNKMFWFHLNNFNSFMSNVISKSRKKIIDQSNVSHLTLLDMMVASQDQDTNAKLSDQELRDNAVVFFLASHDTSAASLGFALYELGNQHEMQNRLYQEILNVVGPTEAPTYEQLNNMPFLINFVTEVLRLYPPVGSVIPRVNTRDCVLSGYHVPKGAIIIPQIWCTHHSDMYYGDNVDEFDPDRHSKGNIDSFANIPFGSSQRKCIGQQFSLIEQRMFLVRLLQRFKIDLCKVNRISDDFKIRLSKR</sequence>
<keyword evidence="9" id="KW-1185">Reference proteome</keyword>
<evidence type="ECO:0000256" key="6">
    <source>
        <dbReference type="ARBA" id="ARBA00023033"/>
    </source>
</evidence>
<evidence type="ECO:0000256" key="3">
    <source>
        <dbReference type="ARBA" id="ARBA00022723"/>
    </source>
</evidence>
<dbReference type="AlphaFoldDB" id="A0AAW2ZMZ7"/>
<accession>A0AAW2ZMZ7</accession>
<protein>
    <submittedName>
        <fullName evidence="8">Cytochrome P450</fullName>
    </submittedName>
</protein>
<comment type="similarity">
    <text evidence="1">Belongs to the cytochrome P450 family.</text>
</comment>
<dbReference type="GO" id="GO:0005506">
    <property type="term" value="F:iron ion binding"/>
    <property type="evidence" value="ECO:0007669"/>
    <property type="project" value="InterPro"/>
</dbReference>
<dbReference type="InterPro" id="IPR001128">
    <property type="entry name" value="Cyt_P450"/>
</dbReference>
<evidence type="ECO:0000313" key="8">
    <source>
        <dbReference type="EMBL" id="KAL0490647.1"/>
    </source>
</evidence>
<comment type="caution">
    <text evidence="8">The sequence shown here is derived from an EMBL/GenBank/DDBJ whole genome shotgun (WGS) entry which is preliminary data.</text>
</comment>
<dbReference type="GO" id="GO:0016705">
    <property type="term" value="F:oxidoreductase activity, acting on paired donors, with incorporation or reduction of molecular oxygen"/>
    <property type="evidence" value="ECO:0007669"/>
    <property type="project" value="InterPro"/>
</dbReference>
<dbReference type="InterPro" id="IPR050196">
    <property type="entry name" value="Cytochrome_P450_Monoox"/>
</dbReference>
<dbReference type="SUPFAM" id="SSF48264">
    <property type="entry name" value="Cytochrome P450"/>
    <property type="match status" value="1"/>
</dbReference>
<evidence type="ECO:0000256" key="1">
    <source>
        <dbReference type="ARBA" id="ARBA00010617"/>
    </source>
</evidence>
<feature type="binding site" description="axial binding residue" evidence="7">
    <location>
        <position position="442"/>
    </location>
    <ligand>
        <name>heme</name>
        <dbReference type="ChEBI" id="CHEBI:30413"/>
    </ligand>
    <ligandPart>
        <name>Fe</name>
        <dbReference type="ChEBI" id="CHEBI:18248"/>
    </ligandPart>
</feature>
<dbReference type="Gene3D" id="1.10.630.10">
    <property type="entry name" value="Cytochrome P450"/>
    <property type="match status" value="1"/>
</dbReference>
<dbReference type="GO" id="GO:0004497">
    <property type="term" value="F:monooxygenase activity"/>
    <property type="evidence" value="ECO:0007669"/>
    <property type="project" value="UniProtKB-KW"/>
</dbReference>
<dbReference type="InterPro" id="IPR036396">
    <property type="entry name" value="Cyt_P450_sf"/>
</dbReference>
<keyword evidence="3 7" id="KW-0479">Metal-binding</keyword>
<evidence type="ECO:0000256" key="7">
    <source>
        <dbReference type="PIRSR" id="PIRSR602401-1"/>
    </source>
</evidence>
<evidence type="ECO:0000256" key="5">
    <source>
        <dbReference type="ARBA" id="ARBA00023004"/>
    </source>
</evidence>
<dbReference type="Pfam" id="PF00067">
    <property type="entry name" value="p450"/>
    <property type="match status" value="1"/>
</dbReference>
<dbReference type="PANTHER" id="PTHR24291">
    <property type="entry name" value="CYTOCHROME P450 FAMILY 4"/>
    <property type="match status" value="1"/>
</dbReference>